<dbReference type="PROSITE" id="PS50980">
    <property type="entry name" value="COA_CT_NTER"/>
    <property type="match status" value="1"/>
</dbReference>
<dbReference type="Pfam" id="PF01039">
    <property type="entry name" value="Carboxyl_trans"/>
    <property type="match status" value="1"/>
</dbReference>
<proteinExistence type="predicted"/>
<dbReference type="PANTHER" id="PTHR22855:SF46">
    <property type="entry name" value="METHYLCROTONOYL-COA CARBOXYLASE"/>
    <property type="match status" value="1"/>
</dbReference>
<comment type="caution">
    <text evidence="3">The sequence shown here is derived from an EMBL/GenBank/DDBJ whole genome shotgun (WGS) entry which is preliminary data.</text>
</comment>
<protein>
    <submittedName>
        <fullName evidence="3">Acyl-CoA carboxylase subunit beta</fullName>
    </submittedName>
</protein>
<dbReference type="Gene3D" id="3.90.226.10">
    <property type="entry name" value="2-enoyl-CoA Hydratase, Chain A, domain 1"/>
    <property type="match status" value="2"/>
</dbReference>
<reference evidence="3" key="1">
    <citation type="journal article" date="2020" name="mSystems">
        <title>Genome- and Community-Level Interaction Insights into Carbon Utilization and Element Cycling Functions of Hydrothermarchaeota in Hydrothermal Sediment.</title>
        <authorList>
            <person name="Zhou Z."/>
            <person name="Liu Y."/>
            <person name="Xu W."/>
            <person name="Pan J."/>
            <person name="Luo Z.H."/>
            <person name="Li M."/>
        </authorList>
    </citation>
    <scope>NUCLEOTIDE SEQUENCE [LARGE SCALE GENOMIC DNA]</scope>
    <source>
        <strain evidence="3">HyVt-485</strain>
    </source>
</reference>
<sequence>YAKRGWLLPRERLTRLLDPGAPFLELSSLAGYKMFDDKDGTGAGAGCIAGIGYVSAVRVLVVVDNFAIKGGTVTPIGLEKKLRLQQIALENKLPVVSLSQSGGANLNYADDVFSKGGRGFANQARLSAAGIPQITVVHGSATAGGAYQPGLSDYVIMVQGQASMYLAGPPLLKAATGEIATNEELGGADLHAEIAGTADFLAKNDADGIRMAREILAHMKWPQIHMETAEAKPPLYPADELVGIVPADAKTPYDVREILARIADGSEFLDFKPAYDGQTVCGHIKIGGIECGIIGNNGPITEKGAMKAGQFIHLCEQTGTPILFLHNTTGFMVGKAAEQGGIIKHGSKLIQAVANASVPKISIVVGGSYGAGHYAMCGRGFDPRFIFSWPNSRTAVMGGAQAGMVLRIVAEGKMEKSGTHNEELLAAMEKNTKDMMDKSSSAIACSARLWDDGIIDPRDTRTLLKFVLDICREGDQRHLRTTTFGVARF</sequence>
<dbReference type="GO" id="GO:0016874">
    <property type="term" value="F:ligase activity"/>
    <property type="evidence" value="ECO:0007669"/>
    <property type="project" value="InterPro"/>
</dbReference>
<dbReference type="Proteomes" id="UP000885830">
    <property type="component" value="Unassembled WGS sequence"/>
</dbReference>
<dbReference type="SUPFAM" id="SSF52096">
    <property type="entry name" value="ClpP/crotonase"/>
    <property type="match status" value="2"/>
</dbReference>
<dbReference type="FunFam" id="3.90.226.10:FF:000021">
    <property type="entry name" value="Acetyl-CoA carboxylase carboxyltransferase subunit"/>
    <property type="match status" value="1"/>
</dbReference>
<dbReference type="PROSITE" id="PS50989">
    <property type="entry name" value="COA_CT_CTER"/>
    <property type="match status" value="1"/>
</dbReference>
<evidence type="ECO:0000259" key="1">
    <source>
        <dbReference type="PROSITE" id="PS50980"/>
    </source>
</evidence>
<organism evidence="3">
    <name type="scientific">Hellea balneolensis</name>
    <dbReference type="NCBI Taxonomy" id="287478"/>
    <lineage>
        <taxon>Bacteria</taxon>
        <taxon>Pseudomonadati</taxon>
        <taxon>Pseudomonadota</taxon>
        <taxon>Alphaproteobacteria</taxon>
        <taxon>Maricaulales</taxon>
        <taxon>Robiginitomaculaceae</taxon>
        <taxon>Hellea</taxon>
    </lineage>
</organism>
<dbReference type="InterPro" id="IPR011762">
    <property type="entry name" value="COA_CT_N"/>
</dbReference>
<dbReference type="InterPro" id="IPR029045">
    <property type="entry name" value="ClpP/crotonase-like_dom_sf"/>
</dbReference>
<dbReference type="InterPro" id="IPR011763">
    <property type="entry name" value="COA_CT_C"/>
</dbReference>
<dbReference type="EMBL" id="DRMJ01000221">
    <property type="protein sequence ID" value="HHL42845.1"/>
    <property type="molecule type" value="Genomic_DNA"/>
</dbReference>
<dbReference type="InterPro" id="IPR034733">
    <property type="entry name" value="AcCoA_carboxyl_beta"/>
</dbReference>
<evidence type="ECO:0000313" key="3">
    <source>
        <dbReference type="EMBL" id="HHL42845.1"/>
    </source>
</evidence>
<accession>A0A7C5R7W3</accession>
<feature type="domain" description="CoA carboxyltransferase N-terminal" evidence="1">
    <location>
        <begin position="1"/>
        <end position="231"/>
    </location>
</feature>
<dbReference type="AlphaFoldDB" id="A0A7C5R7W3"/>
<feature type="domain" description="CoA carboxyltransferase C-terminal" evidence="2">
    <location>
        <begin position="233"/>
        <end position="473"/>
    </location>
</feature>
<dbReference type="PANTHER" id="PTHR22855">
    <property type="entry name" value="ACETYL, PROPIONYL, PYRUVATE, AND GLUTACONYL CARBOXYLASE-RELATED"/>
    <property type="match status" value="1"/>
</dbReference>
<gene>
    <name evidence="3" type="ORF">ENJ42_04440</name>
</gene>
<evidence type="ECO:0000259" key="2">
    <source>
        <dbReference type="PROSITE" id="PS50989"/>
    </source>
</evidence>
<feature type="non-terminal residue" evidence="3">
    <location>
        <position position="1"/>
    </location>
</feature>
<dbReference type="InterPro" id="IPR045190">
    <property type="entry name" value="MCCB/AccD1-like"/>
</dbReference>
<name>A0A7C5R7W3_9PROT</name>